<sequence length="167" mass="19342">MEDTCCLCSDKIFLPKIGEKNKLKWARCLSSSCFFTDKWKSCKFRKDLLLKEDGIICSACLDKYAYDEVLVTCDLCSSKYESVYGEYQGWHCSSTVRSSQRFLPNGKIVREDCIVGEYGSTEYDLYRVWFTNKRPKHIKPGFTVCDNCISLLIYKGVCKQPTDHDRL</sequence>
<name>A0A1M7XVA8_9VIRU</name>
<proteinExistence type="predicted"/>
<dbReference type="KEGG" id="vg:30523534"/>
<organism evidence="1 2">
    <name type="scientific">Cedratvirus A11</name>
    <dbReference type="NCBI Taxonomy" id="1903266"/>
    <lineage>
        <taxon>Viruses</taxon>
        <taxon>Pithoviruses</taxon>
        <taxon>Orthocedratvirinae</taxon>
        <taxon>Alphacedratvirus</taxon>
        <taxon>Alphacedratvirus aljazairmassiliense</taxon>
    </lineage>
</organism>
<gene>
    <name evidence="1" type="ORF">BQ3484_544</name>
</gene>
<accession>A0A1M7XVA8</accession>
<dbReference type="OrthoDB" id="38589at10239"/>
<dbReference type="EMBL" id="LT671577">
    <property type="protein sequence ID" value="SHO33612.1"/>
    <property type="molecule type" value="Genomic_DNA"/>
</dbReference>
<reference evidence="1 2" key="1">
    <citation type="submission" date="2016-11" db="EMBL/GenBank/DDBJ databases">
        <authorList>
            <consortium name="Urmite Genomes"/>
        </authorList>
    </citation>
    <scope>NUCLEOTIDE SEQUENCE [LARGE SCALE GENOMIC DNA]</scope>
    <source>
        <strain evidence="1 2">A11</strain>
    </source>
</reference>
<dbReference type="GeneID" id="30523534"/>
<evidence type="ECO:0000313" key="1">
    <source>
        <dbReference type="EMBL" id="SHO33612.1"/>
    </source>
</evidence>
<protein>
    <submittedName>
        <fullName evidence="1">Uncharacterized protein</fullName>
    </submittedName>
</protein>
<dbReference type="RefSeq" id="YP_009329484.1">
    <property type="nucleotide sequence ID" value="NC_032108.1"/>
</dbReference>
<evidence type="ECO:0000313" key="2">
    <source>
        <dbReference type="Proteomes" id="UP000201465"/>
    </source>
</evidence>
<dbReference type="Proteomes" id="UP000201465">
    <property type="component" value="Segment"/>
</dbReference>
<keyword evidence="2" id="KW-1185">Reference proteome</keyword>